<reference evidence="2 3" key="1">
    <citation type="journal article" date="2019" name="J. Ind. Microbiol. Biotechnol.">
        <title>The complete genomic sequence of Streptomyces spectabilis NRRL-2792 and identification of secondary metabolite biosynthetic gene clusters.</title>
        <authorList>
            <person name="Sinha A."/>
            <person name="Phillips-Salemka S."/>
            <person name="Niraula T.A."/>
            <person name="Short K.A."/>
            <person name="Niraula N.P."/>
        </authorList>
    </citation>
    <scope>NUCLEOTIDE SEQUENCE [LARGE SCALE GENOMIC DNA]</scope>
    <source>
        <strain evidence="2 3">NRRL 2792</strain>
    </source>
</reference>
<gene>
    <name evidence="2" type="ORF">FH965_02505</name>
</gene>
<evidence type="ECO:0000313" key="2">
    <source>
        <dbReference type="EMBL" id="QDQ09570.1"/>
    </source>
</evidence>
<evidence type="ECO:0000256" key="1">
    <source>
        <dbReference type="SAM" id="MobiDB-lite"/>
    </source>
</evidence>
<protein>
    <submittedName>
        <fullName evidence="2">Uncharacterized protein</fullName>
    </submittedName>
</protein>
<evidence type="ECO:0000313" key="3">
    <source>
        <dbReference type="Proteomes" id="UP000316806"/>
    </source>
</evidence>
<accession>A0A516R1S1</accession>
<sequence length="121" mass="12854">MSLLSNGWGTGEYGLPGNAETPVPLTFGALRFSDVLRYRDLGPGSPGDPHPQHDDNGPVSELTFLTDEAGVFGVLPMDQPVHKSADGLPDLHACYLTSRLPGYGLVMTVGGLETFDGNRVE</sequence>
<feature type="region of interest" description="Disordered" evidence="1">
    <location>
        <begin position="39"/>
        <end position="60"/>
    </location>
</feature>
<organism evidence="2 3">
    <name type="scientific">Streptomyces spectabilis</name>
    <dbReference type="NCBI Taxonomy" id="68270"/>
    <lineage>
        <taxon>Bacteria</taxon>
        <taxon>Bacillati</taxon>
        <taxon>Actinomycetota</taxon>
        <taxon>Actinomycetes</taxon>
        <taxon>Kitasatosporales</taxon>
        <taxon>Streptomycetaceae</taxon>
        <taxon>Streptomyces</taxon>
    </lineage>
</organism>
<dbReference type="EMBL" id="CP040916">
    <property type="protein sequence ID" value="QDQ09570.1"/>
    <property type="molecule type" value="Genomic_DNA"/>
</dbReference>
<dbReference type="Proteomes" id="UP000316806">
    <property type="component" value="Chromosome"/>
</dbReference>
<proteinExistence type="predicted"/>
<dbReference type="RefSeq" id="WP_144001148.1">
    <property type="nucleotide sequence ID" value="NZ_CP040916.1"/>
</dbReference>
<name>A0A516R1S1_STRST</name>
<dbReference type="AlphaFoldDB" id="A0A516R1S1"/>